<gene>
    <name evidence="1" type="ORF">ANAPC1_01480</name>
</gene>
<name>A0AA45ZI70_ANAPH</name>
<reference evidence="2" key="1">
    <citation type="submission" date="2016-03" db="EMBL/GenBank/DDBJ databases">
        <authorList>
            <person name="Loux Valentin"/>
        </authorList>
    </citation>
    <scope>NUCLEOTIDE SEQUENCE [LARGE SCALE GENOMIC DNA]</scope>
    <source>
        <strain evidence="2">C1</strain>
    </source>
</reference>
<evidence type="ECO:0000313" key="2">
    <source>
        <dbReference type="Proteomes" id="UP000078419"/>
    </source>
</evidence>
<evidence type="ECO:0000313" key="1">
    <source>
        <dbReference type="EMBL" id="SBO15102.1"/>
    </source>
</evidence>
<dbReference type="Proteomes" id="UP000078419">
    <property type="component" value="Unassembled WGS sequence"/>
</dbReference>
<proteinExistence type="predicted"/>
<dbReference type="AlphaFoldDB" id="A0AA45ZI70"/>
<comment type="caution">
    <text evidence="1">The sequence shown here is derived from an EMBL/GenBank/DDBJ whole genome shotgun (WGS) entry which is preliminary data.</text>
</comment>
<organism evidence="1 2">
    <name type="scientific">Anaplasma phagocytophilum</name>
    <name type="common">Ehrlichia phagocytophila</name>
    <dbReference type="NCBI Taxonomy" id="948"/>
    <lineage>
        <taxon>Bacteria</taxon>
        <taxon>Pseudomonadati</taxon>
        <taxon>Pseudomonadota</taxon>
        <taxon>Alphaproteobacteria</taxon>
        <taxon>Rickettsiales</taxon>
        <taxon>Anaplasmataceae</taxon>
        <taxon>Anaplasma</taxon>
        <taxon>phagocytophilum group</taxon>
    </lineage>
</organism>
<sequence>MLGIEKVASSILNRQVRVGTPINLKGMWPEYVGKPEMSAAVGSAMLIARTFYKRQCTKNNSHHPGSLEKVLRWIITKVEA</sequence>
<dbReference type="EMBL" id="FLLR01000207">
    <property type="protein sequence ID" value="SBO15102.1"/>
    <property type="molecule type" value="Genomic_DNA"/>
</dbReference>
<accession>A0AA45ZI70</accession>
<protein>
    <submittedName>
        <fullName evidence="1">Uncharacterized protein</fullName>
    </submittedName>
</protein>